<reference evidence="2 3" key="1">
    <citation type="submission" date="2012-04" db="EMBL/GenBank/DDBJ databases">
        <title>The Genome Sequence of Saprolegnia declina VS20.</title>
        <authorList>
            <consortium name="The Broad Institute Genome Sequencing Platform"/>
            <person name="Russ C."/>
            <person name="Nusbaum C."/>
            <person name="Tyler B."/>
            <person name="van West P."/>
            <person name="Dieguez-Uribeondo J."/>
            <person name="de Bruijn I."/>
            <person name="Tripathy S."/>
            <person name="Jiang R."/>
            <person name="Young S.K."/>
            <person name="Zeng Q."/>
            <person name="Gargeya S."/>
            <person name="Fitzgerald M."/>
            <person name="Haas B."/>
            <person name="Abouelleil A."/>
            <person name="Alvarado L."/>
            <person name="Arachchi H.M."/>
            <person name="Berlin A."/>
            <person name="Chapman S.B."/>
            <person name="Goldberg J."/>
            <person name="Griggs A."/>
            <person name="Gujja S."/>
            <person name="Hansen M."/>
            <person name="Howarth C."/>
            <person name="Imamovic A."/>
            <person name="Larimer J."/>
            <person name="McCowen C."/>
            <person name="Montmayeur A."/>
            <person name="Murphy C."/>
            <person name="Neiman D."/>
            <person name="Pearson M."/>
            <person name="Priest M."/>
            <person name="Roberts A."/>
            <person name="Saif S."/>
            <person name="Shea T."/>
            <person name="Sisk P."/>
            <person name="Sykes S."/>
            <person name="Wortman J."/>
            <person name="Nusbaum C."/>
            <person name="Birren B."/>
        </authorList>
    </citation>
    <scope>NUCLEOTIDE SEQUENCE [LARGE SCALE GENOMIC DNA]</scope>
    <source>
        <strain evidence="2 3">VS20</strain>
    </source>
</reference>
<dbReference type="EMBL" id="JH767150">
    <property type="protein sequence ID" value="EQC35596.1"/>
    <property type="molecule type" value="Genomic_DNA"/>
</dbReference>
<feature type="compositionally biased region" description="Basic and acidic residues" evidence="1">
    <location>
        <begin position="21"/>
        <end position="37"/>
    </location>
</feature>
<dbReference type="OrthoDB" id="69463at2759"/>
<evidence type="ECO:0000313" key="3">
    <source>
        <dbReference type="Proteomes" id="UP000030762"/>
    </source>
</evidence>
<dbReference type="InParanoid" id="T0QLK6"/>
<dbReference type="GeneID" id="19947611"/>
<organism evidence="2 3">
    <name type="scientific">Saprolegnia diclina (strain VS20)</name>
    <dbReference type="NCBI Taxonomy" id="1156394"/>
    <lineage>
        <taxon>Eukaryota</taxon>
        <taxon>Sar</taxon>
        <taxon>Stramenopiles</taxon>
        <taxon>Oomycota</taxon>
        <taxon>Saprolegniomycetes</taxon>
        <taxon>Saprolegniales</taxon>
        <taxon>Saprolegniaceae</taxon>
        <taxon>Saprolegnia</taxon>
    </lineage>
</organism>
<dbReference type="VEuPathDB" id="FungiDB:SDRG_06884"/>
<protein>
    <submittedName>
        <fullName evidence="2">Uncharacterized protein</fullName>
    </submittedName>
</protein>
<gene>
    <name evidence="2" type="ORF">SDRG_06884</name>
</gene>
<dbReference type="AlphaFoldDB" id="T0QLK6"/>
<evidence type="ECO:0000313" key="2">
    <source>
        <dbReference type="EMBL" id="EQC35596.1"/>
    </source>
</evidence>
<dbReference type="Proteomes" id="UP000030762">
    <property type="component" value="Unassembled WGS sequence"/>
</dbReference>
<dbReference type="RefSeq" id="XP_008610913.1">
    <property type="nucleotide sequence ID" value="XM_008612691.1"/>
</dbReference>
<feature type="region of interest" description="Disordered" evidence="1">
    <location>
        <begin position="1"/>
        <end position="69"/>
    </location>
</feature>
<name>T0QLK6_SAPDV</name>
<sequence>MLRSRAARRASAPSVLPSKGVRLEPQEVNQDDGHGPQEEDETDEKEPAPPLSPEKAEDGAKDNNQDDDEPVVLGNIVLEEDEAPPEAPSPSRDVGRLPPMAWIVAWKKREVWPHVLASVQTPLLAYRYDQSVDDKLATATRNRRALLETRQRAARAHNDHVAHALLLRRDAAAASRKARSVRAAERLHDAEARRSAYVAAKQRTAVAFMEPTIDSSTPVADESLWEASSRRIAAASAARIALLHEKSARAGSILERAKSIAADVASLHDQYATLATHDLQQRLARAEVRRLIVLDKRRLLAGRHGNYVRSAAHARWLHTQRVRERRDHTAQFRAQCLRSRSFVRLRSAEIRRALHLAAIRAGADEAAAKRDAARLRVQFATESLRAHLEFRLLRADEKRLLYMADKVAAAIFFAAQGEIVRRRLASREEARRLTYAYGMESAGLRTSIARTQRARSHLLARALVAGRQKYLADARAERGFVAAMRHGNAADRRDDVREAKQETARRTIQRVTFARLERQSTDVVDAAVKTAMAATIALHAERRRVALLQARAVGARAQSRRARDVARVQKIARRIEALALCEQRLDESAKRRAMLLAQRKLGLSASQLQPFAGLVVVGTAIPLPYSA</sequence>
<feature type="compositionally biased region" description="Basic and acidic residues" evidence="1">
    <location>
        <begin position="54"/>
        <end position="64"/>
    </location>
</feature>
<proteinExistence type="predicted"/>
<accession>T0QLK6</accession>
<evidence type="ECO:0000256" key="1">
    <source>
        <dbReference type="SAM" id="MobiDB-lite"/>
    </source>
</evidence>
<keyword evidence="3" id="KW-1185">Reference proteome</keyword>